<sequence length="54" mass="6085">FKVELLTDSSGKESLRWRGTNEGKEVVFDAEPYVGFGTKAAVWLLRLMPIESLL</sequence>
<proteinExistence type="predicted"/>
<organism evidence="1">
    <name type="scientific">marine sediment metagenome</name>
    <dbReference type="NCBI Taxonomy" id="412755"/>
    <lineage>
        <taxon>unclassified sequences</taxon>
        <taxon>metagenomes</taxon>
        <taxon>ecological metagenomes</taxon>
    </lineage>
</organism>
<name>X0WCB1_9ZZZZ</name>
<protein>
    <submittedName>
        <fullName evidence="1">Uncharacterized protein</fullName>
    </submittedName>
</protein>
<dbReference type="AlphaFoldDB" id="X0WCB1"/>
<evidence type="ECO:0000313" key="1">
    <source>
        <dbReference type="EMBL" id="GAG28285.1"/>
    </source>
</evidence>
<feature type="non-terminal residue" evidence="1">
    <location>
        <position position="1"/>
    </location>
</feature>
<comment type="caution">
    <text evidence="1">The sequence shown here is derived from an EMBL/GenBank/DDBJ whole genome shotgun (WGS) entry which is preliminary data.</text>
</comment>
<dbReference type="EMBL" id="BARS01048792">
    <property type="protein sequence ID" value="GAG28285.1"/>
    <property type="molecule type" value="Genomic_DNA"/>
</dbReference>
<accession>X0WCB1</accession>
<gene>
    <name evidence="1" type="ORF">S01H1_73059</name>
</gene>
<reference evidence="1" key="1">
    <citation type="journal article" date="2014" name="Front. Microbiol.">
        <title>High frequency of phylogenetically diverse reductive dehalogenase-homologous genes in deep subseafloor sedimentary metagenomes.</title>
        <authorList>
            <person name="Kawai M."/>
            <person name="Futagami T."/>
            <person name="Toyoda A."/>
            <person name="Takaki Y."/>
            <person name="Nishi S."/>
            <person name="Hori S."/>
            <person name="Arai W."/>
            <person name="Tsubouchi T."/>
            <person name="Morono Y."/>
            <person name="Uchiyama I."/>
            <person name="Ito T."/>
            <person name="Fujiyama A."/>
            <person name="Inagaki F."/>
            <person name="Takami H."/>
        </authorList>
    </citation>
    <scope>NUCLEOTIDE SEQUENCE</scope>
    <source>
        <strain evidence="1">Expedition CK06-06</strain>
    </source>
</reference>